<protein>
    <submittedName>
        <fullName evidence="1">Uncharacterized protein</fullName>
    </submittedName>
</protein>
<evidence type="ECO:0000313" key="1">
    <source>
        <dbReference type="EMBL" id="GFC83422.1"/>
    </source>
</evidence>
<sequence length="124" mass="13708">MNEEDLFGVNDLDGDVVIVDVIADENVEQDATVDEKEVSTAGEVVITAEDVKVTTATATPQISKDDKDQIASNEEVARKLDAQMKAKIEEEERIAREKDEANRAVIKEWDDVQATIVADKEFAE</sequence>
<dbReference type="AlphaFoldDB" id="A0A699RHH7"/>
<proteinExistence type="predicted"/>
<dbReference type="EMBL" id="BKCJ011089394">
    <property type="protein sequence ID" value="GFC83422.1"/>
    <property type="molecule type" value="Genomic_DNA"/>
</dbReference>
<gene>
    <name evidence="1" type="ORF">Tci_855392</name>
</gene>
<accession>A0A699RHH7</accession>
<organism evidence="1">
    <name type="scientific">Tanacetum cinerariifolium</name>
    <name type="common">Dalmatian daisy</name>
    <name type="synonym">Chrysanthemum cinerariifolium</name>
    <dbReference type="NCBI Taxonomy" id="118510"/>
    <lineage>
        <taxon>Eukaryota</taxon>
        <taxon>Viridiplantae</taxon>
        <taxon>Streptophyta</taxon>
        <taxon>Embryophyta</taxon>
        <taxon>Tracheophyta</taxon>
        <taxon>Spermatophyta</taxon>
        <taxon>Magnoliopsida</taxon>
        <taxon>eudicotyledons</taxon>
        <taxon>Gunneridae</taxon>
        <taxon>Pentapetalae</taxon>
        <taxon>asterids</taxon>
        <taxon>campanulids</taxon>
        <taxon>Asterales</taxon>
        <taxon>Asteraceae</taxon>
        <taxon>Asteroideae</taxon>
        <taxon>Anthemideae</taxon>
        <taxon>Anthemidinae</taxon>
        <taxon>Tanacetum</taxon>
    </lineage>
</organism>
<reference evidence="1" key="1">
    <citation type="journal article" date="2019" name="Sci. Rep.">
        <title>Draft genome of Tanacetum cinerariifolium, the natural source of mosquito coil.</title>
        <authorList>
            <person name="Yamashiro T."/>
            <person name="Shiraishi A."/>
            <person name="Satake H."/>
            <person name="Nakayama K."/>
        </authorList>
    </citation>
    <scope>NUCLEOTIDE SEQUENCE</scope>
</reference>
<comment type="caution">
    <text evidence="1">The sequence shown here is derived from an EMBL/GenBank/DDBJ whole genome shotgun (WGS) entry which is preliminary data.</text>
</comment>
<name>A0A699RHH7_TANCI</name>